<organism evidence="5 6">
    <name type="scientific">Terrabacter tumescens</name>
    <dbReference type="NCBI Taxonomy" id="60443"/>
    <lineage>
        <taxon>Bacteria</taxon>
        <taxon>Bacillati</taxon>
        <taxon>Actinomycetota</taxon>
        <taxon>Actinomycetes</taxon>
        <taxon>Micrococcales</taxon>
        <taxon>Intrasporangiaceae</taxon>
        <taxon>Terrabacter</taxon>
    </lineage>
</organism>
<keyword evidence="6" id="KW-1185">Reference proteome</keyword>
<protein>
    <recommendedName>
        <fullName evidence="4">DUF5941 domain-containing protein</fullName>
    </recommendedName>
</protein>
<dbReference type="InterPro" id="IPR000462">
    <property type="entry name" value="CDP-OH_P_trans"/>
</dbReference>
<proteinExistence type="inferred from homology"/>
<reference evidence="6" key="1">
    <citation type="journal article" date="2019" name="Int. J. Syst. Evol. Microbiol.">
        <title>The Global Catalogue of Microorganisms (GCM) 10K type strain sequencing project: providing services to taxonomists for standard genome sequencing and annotation.</title>
        <authorList>
            <consortium name="The Broad Institute Genomics Platform"/>
            <consortium name="The Broad Institute Genome Sequencing Center for Infectious Disease"/>
            <person name="Wu L."/>
            <person name="Ma J."/>
        </authorList>
    </citation>
    <scope>NUCLEOTIDE SEQUENCE [LARGE SCALE GENOMIC DNA]</scope>
    <source>
        <strain evidence="6">JCM 1365</strain>
    </source>
</reference>
<evidence type="ECO:0000313" key="5">
    <source>
        <dbReference type="EMBL" id="GGN03996.1"/>
    </source>
</evidence>
<dbReference type="EMBL" id="BMNZ01000006">
    <property type="protein sequence ID" value="GGN03996.1"/>
    <property type="molecule type" value="Genomic_DNA"/>
</dbReference>
<name>A0ABQ2IC89_9MICO</name>
<dbReference type="Gene3D" id="1.20.120.1760">
    <property type="match status" value="1"/>
</dbReference>
<dbReference type="InterPro" id="IPR045985">
    <property type="entry name" value="DUF5941"/>
</dbReference>
<sequence length="614" mass="64317">MVVLGGVAGKDLLESLEPFALVVVHGAPSQATVSAQLVAAADVAAGSTDRPLVLVSHDLRISPVGLLDILDSPHDATSAAVVDGPFSRARHATSSGPAGGFTPVRVDDMSRRLVSTGSAHHVVSGPTTYAAGLLRVAAADRPRVARALRAAAASESARLSGMQTIDLALLAVVRDAVVPVVAVPLTHLTVARGTAQRPGAPGSAWQQRLRAASRGNDGVFSTHAIRPLSRRLTAYGLMHGWSPNVVTGVSLLLGLAACALVTVDTRWTWVAAALVLQMSLVVDCVDGEIARFTRRKSAVGGWLDAVSDRVKEFTMLAAVAWVSLRRGNDVWWLAIIVLALLAIRHAEDFAYTTRRRASAMDAPRQVPLDEPLDGGPPAASTVVPGPSSRRTRLVRDVKQVLHFPIAERYLVMSLALVAFSPELLLWALALASALALAWTQAGRLARALSGRDGFHAGRPDATLEHLVDLSVLPRPSGRRRLSWQVPGILIGLEAASLLLAAGSDPAAGAAAYAWLAAVCWHVYDNVYRLRETGHGTPRPVVRATLGVEGRIVVLALVGGFSDAPALPLLVGAVLVLAVHATDSLRAWRGGSAVDQTQAGPGAGARSDGREDGSP</sequence>
<feature type="region of interest" description="Disordered" evidence="3">
    <location>
        <begin position="365"/>
        <end position="387"/>
    </location>
</feature>
<feature type="region of interest" description="Disordered" evidence="3">
    <location>
        <begin position="590"/>
        <end position="614"/>
    </location>
</feature>
<dbReference type="InterPro" id="IPR043130">
    <property type="entry name" value="CDP-OH_PTrfase_TM_dom"/>
</dbReference>
<comment type="caution">
    <text evidence="5">The sequence shown here is derived from an EMBL/GenBank/DDBJ whole genome shotgun (WGS) entry which is preliminary data.</text>
</comment>
<feature type="domain" description="DUF5941" evidence="4">
    <location>
        <begin position="479"/>
        <end position="592"/>
    </location>
</feature>
<evidence type="ECO:0000259" key="4">
    <source>
        <dbReference type="Pfam" id="PF19365"/>
    </source>
</evidence>
<gene>
    <name evidence="5" type="ORF">GCM10009721_34240</name>
</gene>
<dbReference type="InterPro" id="IPR048254">
    <property type="entry name" value="CDP_ALCOHOL_P_TRANSF_CS"/>
</dbReference>
<keyword evidence="1 2" id="KW-0808">Transferase</keyword>
<dbReference type="Pfam" id="PF01066">
    <property type="entry name" value="CDP-OH_P_transf"/>
    <property type="match status" value="1"/>
</dbReference>
<evidence type="ECO:0000313" key="6">
    <source>
        <dbReference type="Proteomes" id="UP000623461"/>
    </source>
</evidence>
<evidence type="ECO:0000256" key="2">
    <source>
        <dbReference type="RuleBase" id="RU003750"/>
    </source>
</evidence>
<accession>A0ABQ2IC89</accession>
<evidence type="ECO:0000256" key="3">
    <source>
        <dbReference type="SAM" id="MobiDB-lite"/>
    </source>
</evidence>
<evidence type="ECO:0000256" key="1">
    <source>
        <dbReference type="ARBA" id="ARBA00022679"/>
    </source>
</evidence>
<dbReference type="PROSITE" id="PS00379">
    <property type="entry name" value="CDP_ALCOHOL_P_TRANSF"/>
    <property type="match status" value="1"/>
</dbReference>
<comment type="similarity">
    <text evidence="2">Belongs to the CDP-alcohol phosphatidyltransferase class-I family.</text>
</comment>
<dbReference type="Pfam" id="PF19365">
    <property type="entry name" value="DUF5941"/>
    <property type="match status" value="1"/>
</dbReference>
<dbReference type="Proteomes" id="UP000623461">
    <property type="component" value="Unassembled WGS sequence"/>
</dbReference>